<dbReference type="InterPro" id="IPR043899">
    <property type="entry name" value="DUF5789"/>
</dbReference>
<evidence type="ECO:0008006" key="3">
    <source>
        <dbReference type="Google" id="ProtNLM"/>
    </source>
</evidence>
<organism evidence="1 2">
    <name type="scientific">Halorientalis brevis</name>
    <dbReference type="NCBI Taxonomy" id="1126241"/>
    <lineage>
        <taxon>Archaea</taxon>
        <taxon>Methanobacteriati</taxon>
        <taxon>Methanobacteriota</taxon>
        <taxon>Stenosarchaea group</taxon>
        <taxon>Halobacteria</taxon>
        <taxon>Halobacteriales</taxon>
        <taxon>Haloarculaceae</taxon>
        <taxon>Halorientalis</taxon>
    </lineage>
</organism>
<dbReference type="AlphaFoldDB" id="A0ABD6C7C2"/>
<gene>
    <name evidence="1" type="ORF">ACFR9U_01610</name>
</gene>
<keyword evidence="2" id="KW-1185">Reference proteome</keyword>
<name>A0ABD6C7C2_9EURY</name>
<sequence>MGRTTKLNELRSLVAELHYPLDCETASEAVDDVTLQLADGTKNLGAVIADSNADAFETAEELETEVRNLLPRRAVGEPYQSEGEG</sequence>
<proteinExistence type="predicted"/>
<dbReference type="EMBL" id="JBHUDJ010000001">
    <property type="protein sequence ID" value="MFD1585663.1"/>
    <property type="molecule type" value="Genomic_DNA"/>
</dbReference>
<accession>A0ABD6C7C2</accession>
<dbReference type="Pfam" id="PF19102">
    <property type="entry name" value="DUF5789"/>
    <property type="match status" value="1"/>
</dbReference>
<reference evidence="1 2" key="1">
    <citation type="journal article" date="2019" name="Int. J. Syst. Evol. Microbiol.">
        <title>The Global Catalogue of Microorganisms (GCM) 10K type strain sequencing project: providing services to taxonomists for standard genome sequencing and annotation.</title>
        <authorList>
            <consortium name="The Broad Institute Genomics Platform"/>
            <consortium name="The Broad Institute Genome Sequencing Center for Infectious Disease"/>
            <person name="Wu L."/>
            <person name="Ma J."/>
        </authorList>
    </citation>
    <scope>NUCLEOTIDE SEQUENCE [LARGE SCALE GENOMIC DNA]</scope>
    <source>
        <strain evidence="1 2">CGMCC 1.12125</strain>
    </source>
</reference>
<comment type="caution">
    <text evidence="1">The sequence shown here is derived from an EMBL/GenBank/DDBJ whole genome shotgun (WGS) entry which is preliminary data.</text>
</comment>
<evidence type="ECO:0000313" key="1">
    <source>
        <dbReference type="EMBL" id="MFD1585663.1"/>
    </source>
</evidence>
<dbReference type="Proteomes" id="UP001597119">
    <property type="component" value="Unassembled WGS sequence"/>
</dbReference>
<evidence type="ECO:0000313" key="2">
    <source>
        <dbReference type="Proteomes" id="UP001597119"/>
    </source>
</evidence>
<dbReference type="RefSeq" id="WP_247377356.1">
    <property type="nucleotide sequence ID" value="NZ_JALLGV010000003.1"/>
</dbReference>
<protein>
    <recommendedName>
        <fullName evidence="3">DUF2795 domain-containing protein</fullName>
    </recommendedName>
</protein>